<evidence type="ECO:0000313" key="2">
    <source>
        <dbReference type="Proteomes" id="UP000805193"/>
    </source>
</evidence>
<comment type="caution">
    <text evidence="1">The sequence shown here is derived from an EMBL/GenBank/DDBJ whole genome shotgun (WGS) entry which is preliminary data.</text>
</comment>
<dbReference type="EMBL" id="JABSTQ010009627">
    <property type="protein sequence ID" value="KAG0427422.1"/>
    <property type="molecule type" value="Genomic_DNA"/>
</dbReference>
<evidence type="ECO:0000313" key="1">
    <source>
        <dbReference type="EMBL" id="KAG0427422.1"/>
    </source>
</evidence>
<keyword evidence="2" id="KW-1185">Reference proteome</keyword>
<reference evidence="1 2" key="1">
    <citation type="journal article" date="2020" name="Cell">
        <title>Large-Scale Comparative Analyses of Tick Genomes Elucidate Their Genetic Diversity and Vector Capacities.</title>
        <authorList>
            <consortium name="Tick Genome and Microbiome Consortium (TIGMIC)"/>
            <person name="Jia N."/>
            <person name="Wang J."/>
            <person name="Shi W."/>
            <person name="Du L."/>
            <person name="Sun Y."/>
            <person name="Zhan W."/>
            <person name="Jiang J.F."/>
            <person name="Wang Q."/>
            <person name="Zhang B."/>
            <person name="Ji P."/>
            <person name="Bell-Sakyi L."/>
            <person name="Cui X.M."/>
            <person name="Yuan T.T."/>
            <person name="Jiang B.G."/>
            <person name="Yang W.F."/>
            <person name="Lam T.T."/>
            <person name="Chang Q.C."/>
            <person name="Ding S.J."/>
            <person name="Wang X.J."/>
            <person name="Zhu J.G."/>
            <person name="Ruan X.D."/>
            <person name="Zhao L."/>
            <person name="Wei J.T."/>
            <person name="Ye R.Z."/>
            <person name="Que T.C."/>
            <person name="Du C.H."/>
            <person name="Zhou Y.H."/>
            <person name="Cheng J.X."/>
            <person name="Dai P.F."/>
            <person name="Guo W.B."/>
            <person name="Han X.H."/>
            <person name="Huang E.J."/>
            <person name="Li L.F."/>
            <person name="Wei W."/>
            <person name="Gao Y.C."/>
            <person name="Liu J.Z."/>
            <person name="Shao H.Z."/>
            <person name="Wang X."/>
            <person name="Wang C.C."/>
            <person name="Yang T.C."/>
            <person name="Huo Q.B."/>
            <person name="Li W."/>
            <person name="Chen H.Y."/>
            <person name="Chen S.E."/>
            <person name="Zhou L.G."/>
            <person name="Ni X.B."/>
            <person name="Tian J.H."/>
            <person name="Sheng Y."/>
            <person name="Liu T."/>
            <person name="Pan Y.S."/>
            <person name="Xia L.Y."/>
            <person name="Li J."/>
            <person name="Zhao F."/>
            <person name="Cao W.C."/>
        </authorList>
    </citation>
    <scope>NUCLEOTIDE SEQUENCE [LARGE SCALE GENOMIC DNA]</scope>
    <source>
        <strain evidence="1">Iper-2018</strain>
    </source>
</reference>
<name>A0AC60Q176_IXOPE</name>
<proteinExistence type="predicted"/>
<accession>A0AC60Q176</accession>
<protein>
    <submittedName>
        <fullName evidence="1">Uncharacterized protein</fullName>
    </submittedName>
</protein>
<gene>
    <name evidence="1" type="ORF">HPB47_025532</name>
</gene>
<organism evidence="1 2">
    <name type="scientific">Ixodes persulcatus</name>
    <name type="common">Taiga tick</name>
    <dbReference type="NCBI Taxonomy" id="34615"/>
    <lineage>
        <taxon>Eukaryota</taxon>
        <taxon>Metazoa</taxon>
        <taxon>Ecdysozoa</taxon>
        <taxon>Arthropoda</taxon>
        <taxon>Chelicerata</taxon>
        <taxon>Arachnida</taxon>
        <taxon>Acari</taxon>
        <taxon>Parasitiformes</taxon>
        <taxon>Ixodida</taxon>
        <taxon>Ixodoidea</taxon>
        <taxon>Ixodidae</taxon>
        <taxon>Ixodinae</taxon>
        <taxon>Ixodes</taxon>
    </lineage>
</organism>
<sequence length="285" mass="31660">MALNFTTCALQLSACDEYGAYRGRLGRGCSWTREETMLLLDLYEKERLSDERSVEFPPRNTPKYQKVHQAISGFLGAHGYTRSPMQVRERLKRLKRDFRENRHGEFTDRVGAILAKRGASPPLAASTNGAPHQQGSSPDHEACYPVVLVKTEVGSPEARDASPDENVPQPAPPVGPELRSPVQAEEDSEPRPVLHPQRPRRFSPSHGDANGRPVGTGVRAQQRVVRLLGQLVAENRRQAQATEAFHQQVLYQMHLISCSLQVLAAGRTHEARPQDASRLDAHNSS</sequence>
<dbReference type="Proteomes" id="UP000805193">
    <property type="component" value="Unassembled WGS sequence"/>
</dbReference>